<accession>A0A917MT18</accession>
<dbReference type="EC" id="3.5.4.10" evidence="10"/>
<dbReference type="CDD" id="cd01421">
    <property type="entry name" value="IMPCH"/>
    <property type="match status" value="1"/>
</dbReference>
<dbReference type="InterPro" id="IPR011607">
    <property type="entry name" value="MGS-like_dom"/>
</dbReference>
<evidence type="ECO:0000256" key="9">
    <source>
        <dbReference type="ARBA" id="ARBA00050687"/>
    </source>
</evidence>
<dbReference type="NCBIfam" id="NF002049">
    <property type="entry name" value="PRK00881.1"/>
    <property type="match status" value="1"/>
</dbReference>
<dbReference type="PANTHER" id="PTHR11692">
    <property type="entry name" value="BIFUNCTIONAL PURINE BIOSYNTHESIS PROTEIN PURH"/>
    <property type="match status" value="1"/>
</dbReference>
<evidence type="ECO:0000259" key="11">
    <source>
        <dbReference type="PROSITE" id="PS51855"/>
    </source>
</evidence>
<evidence type="ECO:0000256" key="5">
    <source>
        <dbReference type="ARBA" id="ARBA00022755"/>
    </source>
</evidence>
<dbReference type="GO" id="GO:0005829">
    <property type="term" value="C:cytosol"/>
    <property type="evidence" value="ECO:0007669"/>
    <property type="project" value="TreeGrafter"/>
</dbReference>
<comment type="caution">
    <text evidence="12">The sequence shown here is derived from an EMBL/GenBank/DDBJ whole genome shotgun (WGS) entry which is preliminary data.</text>
</comment>
<evidence type="ECO:0000256" key="3">
    <source>
        <dbReference type="ARBA" id="ARBA00007667"/>
    </source>
</evidence>
<proteinExistence type="inferred from homology"/>
<dbReference type="FunFam" id="3.40.50.1380:FF:000001">
    <property type="entry name" value="Bifunctional purine biosynthesis protein PurH"/>
    <property type="match status" value="1"/>
</dbReference>
<dbReference type="GO" id="GO:0003937">
    <property type="term" value="F:IMP cyclohydrolase activity"/>
    <property type="evidence" value="ECO:0007669"/>
    <property type="project" value="UniProtKB-UniRule"/>
</dbReference>
<evidence type="ECO:0000256" key="7">
    <source>
        <dbReference type="ARBA" id="ARBA00023268"/>
    </source>
</evidence>
<dbReference type="InterPro" id="IPR016193">
    <property type="entry name" value="Cytidine_deaminase-like"/>
</dbReference>
<dbReference type="GO" id="GO:0006189">
    <property type="term" value="P:'de novo' IMP biosynthetic process"/>
    <property type="evidence" value="ECO:0007669"/>
    <property type="project" value="UniProtKB-UniRule"/>
</dbReference>
<evidence type="ECO:0000313" key="13">
    <source>
        <dbReference type="Proteomes" id="UP000600171"/>
    </source>
</evidence>
<dbReference type="SMART" id="SM00851">
    <property type="entry name" value="MGS"/>
    <property type="match status" value="1"/>
</dbReference>
<dbReference type="EC" id="2.1.2.3" evidence="10"/>
<dbReference type="Proteomes" id="UP000600171">
    <property type="component" value="Unassembled WGS sequence"/>
</dbReference>
<dbReference type="PANTHER" id="PTHR11692:SF0">
    <property type="entry name" value="BIFUNCTIONAL PURINE BIOSYNTHESIS PROTEIN ATIC"/>
    <property type="match status" value="1"/>
</dbReference>
<sequence>MSLIELDRLPFKRALISVFDKTGLGDLAKGLHEAGVDIVSTGSTASTISAAGVPVTEVSDITGFPECLEGRVKTLHPRVHAGILADRRKQEHIDTLKELEIEPFDLVIVNLYPFVETVASGADQDAIIEKIDIGGPSMVRAAAKNHDAVAVVVDPARYDDVVAAAQSGGFDLKQRRALAAAAFAHTAAYDTAVATWTSAQFETDEEKAWAPFAGHSYQLAESLRYGENPHQAGALYTDSAAAPGIAQAKLLGGKAMSYNNYVDGDAALRAAYDFDEPAVAIIKHNNPCGIAVASPGAEDAIADAHAKAHACDPLSAYGGVIAANREVTAAMAQTVKGIFTEVIIAPSFSAEALEILQTKKNLRILQLPENFGRDALEYRAISGGALIQEADRMQASGDDPVNWQLVAGEAADEKTLADLAFAWRALRAAKSNAILLANDGAAVGIGMGQVNRVDSCKLSVERANTLAGDEERARGAVAASDAFFPFADGLQVLLDAGVRAVVQPGGSIRDEEVIEAAKAAGVTMYTTGARHFFH</sequence>
<evidence type="ECO:0000256" key="2">
    <source>
        <dbReference type="ARBA" id="ARBA00004954"/>
    </source>
</evidence>
<evidence type="ECO:0000256" key="10">
    <source>
        <dbReference type="HAMAP-Rule" id="MF_00139"/>
    </source>
</evidence>
<comment type="catalytic activity">
    <reaction evidence="8 10">
        <text>(6R)-10-formyltetrahydrofolate + 5-amino-1-(5-phospho-beta-D-ribosyl)imidazole-4-carboxamide = 5-formamido-1-(5-phospho-D-ribosyl)imidazole-4-carboxamide + (6S)-5,6,7,8-tetrahydrofolate</text>
        <dbReference type="Rhea" id="RHEA:22192"/>
        <dbReference type="ChEBI" id="CHEBI:57453"/>
        <dbReference type="ChEBI" id="CHEBI:58467"/>
        <dbReference type="ChEBI" id="CHEBI:58475"/>
        <dbReference type="ChEBI" id="CHEBI:195366"/>
        <dbReference type="EC" id="2.1.2.3"/>
    </reaction>
</comment>
<dbReference type="InterPro" id="IPR024051">
    <property type="entry name" value="AICAR_Tfase_dup_dom_sf"/>
</dbReference>
<comment type="pathway">
    <text evidence="2 10">Purine metabolism; IMP biosynthesis via de novo pathway; 5-formamido-1-(5-phospho-D-ribosyl)imidazole-4-carboxamide from 5-amino-1-(5-phospho-D-ribosyl)imidazole-4-carboxamide (10-formyl THF route): step 1/1.</text>
</comment>
<dbReference type="PROSITE" id="PS51855">
    <property type="entry name" value="MGS"/>
    <property type="match status" value="1"/>
</dbReference>
<dbReference type="AlphaFoldDB" id="A0A917MT18"/>
<dbReference type="SUPFAM" id="SSF52335">
    <property type="entry name" value="Methylglyoxal synthase-like"/>
    <property type="match status" value="1"/>
</dbReference>
<evidence type="ECO:0000256" key="6">
    <source>
        <dbReference type="ARBA" id="ARBA00022801"/>
    </source>
</evidence>
<dbReference type="SUPFAM" id="SSF53927">
    <property type="entry name" value="Cytidine deaminase-like"/>
    <property type="match status" value="1"/>
</dbReference>
<dbReference type="InterPro" id="IPR002695">
    <property type="entry name" value="PurH-like"/>
</dbReference>
<dbReference type="RefSeq" id="WP_188359558.1">
    <property type="nucleotide sequence ID" value="NZ_BMDC01000002.1"/>
</dbReference>
<dbReference type="PIRSF" id="PIRSF000414">
    <property type="entry name" value="AICARFT_IMPCHas"/>
    <property type="match status" value="1"/>
</dbReference>
<dbReference type="SMART" id="SM00798">
    <property type="entry name" value="AICARFT_IMPCHas"/>
    <property type="match status" value="1"/>
</dbReference>
<keyword evidence="4 10" id="KW-0808">Transferase</keyword>
<dbReference type="InterPro" id="IPR036914">
    <property type="entry name" value="MGS-like_dom_sf"/>
</dbReference>
<evidence type="ECO:0000256" key="8">
    <source>
        <dbReference type="ARBA" id="ARBA00050488"/>
    </source>
</evidence>
<evidence type="ECO:0000313" key="12">
    <source>
        <dbReference type="EMBL" id="GGH62588.1"/>
    </source>
</evidence>
<name>A0A917MT18_9MICC</name>
<comment type="domain">
    <text evidence="10">The IMP cyclohydrolase activity resides in the N-terminal region.</text>
</comment>
<organism evidence="12 13">
    <name type="scientific">Rothia aerolata</name>
    <dbReference type="NCBI Taxonomy" id="1812262"/>
    <lineage>
        <taxon>Bacteria</taxon>
        <taxon>Bacillati</taxon>
        <taxon>Actinomycetota</taxon>
        <taxon>Actinomycetes</taxon>
        <taxon>Micrococcales</taxon>
        <taxon>Micrococcaceae</taxon>
        <taxon>Rothia</taxon>
    </lineage>
</organism>
<dbReference type="GO" id="GO:0004643">
    <property type="term" value="F:phosphoribosylaminoimidazolecarboxamide formyltransferase activity"/>
    <property type="evidence" value="ECO:0007669"/>
    <property type="project" value="UniProtKB-UniRule"/>
</dbReference>
<protein>
    <recommendedName>
        <fullName evidence="10">Bifunctional purine biosynthesis protein PurH</fullName>
    </recommendedName>
    <domain>
        <recommendedName>
            <fullName evidence="10">Phosphoribosylaminoimidazolecarboxamide formyltransferase</fullName>
            <ecNumber evidence="10">2.1.2.3</ecNumber>
        </recommendedName>
        <alternativeName>
            <fullName evidence="10">AICAR transformylase</fullName>
        </alternativeName>
    </domain>
    <domain>
        <recommendedName>
            <fullName evidence="10">IMP cyclohydrolase</fullName>
            <ecNumber evidence="10">3.5.4.10</ecNumber>
        </recommendedName>
        <alternativeName>
            <fullName evidence="10">ATIC</fullName>
        </alternativeName>
        <alternativeName>
            <fullName evidence="10">IMP synthase</fullName>
        </alternativeName>
        <alternativeName>
            <fullName evidence="10">Inosinicase</fullName>
        </alternativeName>
    </domain>
</protein>
<comment type="pathway">
    <text evidence="1 10">Purine metabolism; IMP biosynthesis via de novo pathway; IMP from 5-formamido-1-(5-phospho-D-ribosyl)imidazole-4-carboxamide: step 1/1.</text>
</comment>
<dbReference type="HAMAP" id="MF_00139">
    <property type="entry name" value="PurH"/>
    <property type="match status" value="1"/>
</dbReference>
<comment type="similarity">
    <text evidence="3 10">Belongs to the PurH family.</text>
</comment>
<dbReference type="EMBL" id="BMDC01000002">
    <property type="protein sequence ID" value="GGH62588.1"/>
    <property type="molecule type" value="Genomic_DNA"/>
</dbReference>
<keyword evidence="7 10" id="KW-0511">Multifunctional enzyme</keyword>
<dbReference type="Gene3D" id="3.40.50.1380">
    <property type="entry name" value="Methylglyoxal synthase-like domain"/>
    <property type="match status" value="1"/>
</dbReference>
<dbReference type="Pfam" id="PF01808">
    <property type="entry name" value="AICARFT_IMPCHas"/>
    <property type="match status" value="1"/>
</dbReference>
<evidence type="ECO:0000256" key="1">
    <source>
        <dbReference type="ARBA" id="ARBA00004844"/>
    </source>
</evidence>
<reference evidence="12 13" key="1">
    <citation type="journal article" date="2014" name="Int. J. Syst. Evol. Microbiol.">
        <title>Complete genome sequence of Corynebacterium casei LMG S-19264T (=DSM 44701T), isolated from a smear-ripened cheese.</title>
        <authorList>
            <consortium name="US DOE Joint Genome Institute (JGI-PGF)"/>
            <person name="Walter F."/>
            <person name="Albersmeier A."/>
            <person name="Kalinowski J."/>
            <person name="Ruckert C."/>
        </authorList>
    </citation>
    <scope>NUCLEOTIDE SEQUENCE [LARGE SCALE GENOMIC DNA]</scope>
    <source>
        <strain evidence="12 13">CCM 8669</strain>
    </source>
</reference>
<keyword evidence="13" id="KW-1185">Reference proteome</keyword>
<comment type="catalytic activity">
    <reaction evidence="9 10">
        <text>IMP + H2O = 5-formamido-1-(5-phospho-D-ribosyl)imidazole-4-carboxamide</text>
        <dbReference type="Rhea" id="RHEA:18445"/>
        <dbReference type="ChEBI" id="CHEBI:15377"/>
        <dbReference type="ChEBI" id="CHEBI:58053"/>
        <dbReference type="ChEBI" id="CHEBI:58467"/>
        <dbReference type="EC" id="3.5.4.10"/>
    </reaction>
</comment>
<keyword evidence="6 10" id="KW-0378">Hydrolase</keyword>
<dbReference type="FunFam" id="3.40.140.20:FF:000001">
    <property type="entry name" value="Bifunctional purine biosynthesis protein PurH"/>
    <property type="match status" value="1"/>
</dbReference>
<dbReference type="Gene3D" id="3.40.140.20">
    <property type="match status" value="2"/>
</dbReference>
<dbReference type="NCBIfam" id="TIGR00355">
    <property type="entry name" value="purH"/>
    <property type="match status" value="1"/>
</dbReference>
<keyword evidence="5 10" id="KW-0658">Purine biosynthesis</keyword>
<evidence type="ECO:0000256" key="4">
    <source>
        <dbReference type="ARBA" id="ARBA00022679"/>
    </source>
</evidence>
<feature type="domain" description="MGS-like" evidence="11">
    <location>
        <begin position="7"/>
        <end position="153"/>
    </location>
</feature>
<dbReference type="Pfam" id="PF02142">
    <property type="entry name" value="MGS"/>
    <property type="match status" value="1"/>
</dbReference>
<gene>
    <name evidence="10 12" type="primary">purH</name>
    <name evidence="12" type="ORF">GCM10007359_12970</name>
</gene>